<dbReference type="GO" id="GO:0032993">
    <property type="term" value="C:protein-DNA complex"/>
    <property type="evidence" value="ECO:0007669"/>
    <property type="project" value="TreeGrafter"/>
</dbReference>
<keyword evidence="2 5" id="KW-0238">DNA-binding</keyword>
<dbReference type="AlphaFoldDB" id="A0A1G6P0M5"/>
<dbReference type="Pfam" id="PF00486">
    <property type="entry name" value="Trans_reg_C"/>
    <property type="match status" value="1"/>
</dbReference>
<reference evidence="9" key="1">
    <citation type="submission" date="2016-10" db="EMBL/GenBank/DDBJ databases">
        <authorList>
            <person name="Varghese N."/>
            <person name="Submissions S."/>
        </authorList>
    </citation>
    <scope>NUCLEOTIDE SEQUENCE [LARGE SCALE GENOMIC DNA]</scope>
    <source>
        <strain evidence="9">DSM 45421</strain>
    </source>
</reference>
<feature type="modified residue" description="4-aspartylphosphate" evidence="4">
    <location>
        <position position="57"/>
    </location>
</feature>
<feature type="domain" description="Response regulatory" evidence="6">
    <location>
        <begin position="8"/>
        <end position="122"/>
    </location>
</feature>
<dbReference type="CDD" id="cd00383">
    <property type="entry name" value="trans_reg_C"/>
    <property type="match status" value="1"/>
</dbReference>
<dbReference type="EMBL" id="FMZF01000003">
    <property type="protein sequence ID" value="SDC73743.1"/>
    <property type="molecule type" value="Genomic_DNA"/>
</dbReference>
<proteinExistence type="predicted"/>
<keyword evidence="4" id="KW-0597">Phosphoprotein</keyword>
<dbReference type="PROSITE" id="PS50110">
    <property type="entry name" value="RESPONSE_REGULATORY"/>
    <property type="match status" value="1"/>
</dbReference>
<evidence type="ECO:0000259" key="7">
    <source>
        <dbReference type="PROSITE" id="PS51755"/>
    </source>
</evidence>
<dbReference type="STRING" id="1190417.SAMN05660690_2348"/>
<keyword evidence="1" id="KW-0805">Transcription regulation</keyword>
<evidence type="ECO:0000313" key="8">
    <source>
        <dbReference type="EMBL" id="SDC73743.1"/>
    </source>
</evidence>
<evidence type="ECO:0000313" key="9">
    <source>
        <dbReference type="Proteomes" id="UP000199416"/>
    </source>
</evidence>
<dbReference type="InterPro" id="IPR001867">
    <property type="entry name" value="OmpR/PhoB-type_DNA-bd"/>
</dbReference>
<dbReference type="Pfam" id="PF00072">
    <property type="entry name" value="Response_reg"/>
    <property type="match status" value="1"/>
</dbReference>
<dbReference type="GO" id="GO:0006355">
    <property type="term" value="P:regulation of DNA-templated transcription"/>
    <property type="evidence" value="ECO:0007669"/>
    <property type="project" value="InterPro"/>
</dbReference>
<organism evidence="8 9">
    <name type="scientific">Geodermatophilus telluris</name>
    <dbReference type="NCBI Taxonomy" id="1190417"/>
    <lineage>
        <taxon>Bacteria</taxon>
        <taxon>Bacillati</taxon>
        <taxon>Actinomycetota</taxon>
        <taxon>Actinomycetes</taxon>
        <taxon>Geodermatophilales</taxon>
        <taxon>Geodermatophilaceae</taxon>
        <taxon>Geodermatophilus</taxon>
    </lineage>
</organism>
<dbReference type="SMART" id="SM00448">
    <property type="entry name" value="REC"/>
    <property type="match status" value="1"/>
</dbReference>
<evidence type="ECO:0000256" key="2">
    <source>
        <dbReference type="ARBA" id="ARBA00023125"/>
    </source>
</evidence>
<gene>
    <name evidence="8" type="ORF">SAMN05660690_2348</name>
</gene>
<dbReference type="CDD" id="cd17574">
    <property type="entry name" value="REC_OmpR"/>
    <property type="match status" value="1"/>
</dbReference>
<dbReference type="PROSITE" id="PS51755">
    <property type="entry name" value="OMPR_PHOB"/>
    <property type="match status" value="1"/>
</dbReference>
<evidence type="ECO:0000256" key="4">
    <source>
        <dbReference type="PROSITE-ProRule" id="PRU00169"/>
    </source>
</evidence>
<sequence>MGPLVRPVVVLVEDERDLAVMAEEFLRREGFDVVLAGDGRTGMQRLDDRAVDAVVLDLGLPDGNGLDLLRSLRRSGRAVPVVVLTGRGRESDRVLGLELGADDYVVKPFSLPELAARLRAVLRRSSDARPTASVEVGDLVIDTAAHEATVKGELLPLRPLEHDLLAFLAASPRQVFSPEQLLERVWGGGADRQSASTVAEHVYRLRQKLQRAEVTTPRIVTVRGVGYRLDP</sequence>
<dbReference type="InterPro" id="IPR039420">
    <property type="entry name" value="WalR-like"/>
</dbReference>
<accession>A0A1G6P0M5</accession>
<name>A0A1G6P0M5_9ACTN</name>
<dbReference type="Gene3D" id="6.10.250.690">
    <property type="match status" value="1"/>
</dbReference>
<feature type="domain" description="OmpR/PhoB-type" evidence="7">
    <location>
        <begin position="131"/>
        <end position="231"/>
    </location>
</feature>
<dbReference type="SUPFAM" id="SSF52172">
    <property type="entry name" value="CheY-like"/>
    <property type="match status" value="1"/>
</dbReference>
<dbReference type="InterPro" id="IPR001789">
    <property type="entry name" value="Sig_transdc_resp-reg_receiver"/>
</dbReference>
<dbReference type="Gene3D" id="3.40.50.2300">
    <property type="match status" value="1"/>
</dbReference>
<dbReference type="Proteomes" id="UP000199416">
    <property type="component" value="Unassembled WGS sequence"/>
</dbReference>
<dbReference type="PANTHER" id="PTHR48111">
    <property type="entry name" value="REGULATOR OF RPOS"/>
    <property type="match status" value="1"/>
</dbReference>
<evidence type="ECO:0000256" key="1">
    <source>
        <dbReference type="ARBA" id="ARBA00023015"/>
    </source>
</evidence>
<dbReference type="GO" id="GO:0005829">
    <property type="term" value="C:cytosol"/>
    <property type="evidence" value="ECO:0007669"/>
    <property type="project" value="TreeGrafter"/>
</dbReference>
<keyword evidence="9" id="KW-1185">Reference proteome</keyword>
<dbReference type="InterPro" id="IPR036388">
    <property type="entry name" value="WH-like_DNA-bd_sf"/>
</dbReference>
<keyword evidence="3" id="KW-0804">Transcription</keyword>
<dbReference type="GO" id="GO:0000156">
    <property type="term" value="F:phosphorelay response regulator activity"/>
    <property type="evidence" value="ECO:0007669"/>
    <property type="project" value="TreeGrafter"/>
</dbReference>
<dbReference type="InterPro" id="IPR011006">
    <property type="entry name" value="CheY-like_superfamily"/>
</dbReference>
<dbReference type="Gene3D" id="1.10.10.10">
    <property type="entry name" value="Winged helix-like DNA-binding domain superfamily/Winged helix DNA-binding domain"/>
    <property type="match status" value="1"/>
</dbReference>
<feature type="DNA-binding region" description="OmpR/PhoB-type" evidence="5">
    <location>
        <begin position="131"/>
        <end position="231"/>
    </location>
</feature>
<evidence type="ECO:0000256" key="3">
    <source>
        <dbReference type="ARBA" id="ARBA00023163"/>
    </source>
</evidence>
<dbReference type="SMART" id="SM00862">
    <property type="entry name" value="Trans_reg_C"/>
    <property type="match status" value="1"/>
</dbReference>
<evidence type="ECO:0000256" key="5">
    <source>
        <dbReference type="PROSITE-ProRule" id="PRU01091"/>
    </source>
</evidence>
<evidence type="ECO:0000259" key="6">
    <source>
        <dbReference type="PROSITE" id="PS50110"/>
    </source>
</evidence>
<dbReference type="GO" id="GO:0000976">
    <property type="term" value="F:transcription cis-regulatory region binding"/>
    <property type="evidence" value="ECO:0007669"/>
    <property type="project" value="TreeGrafter"/>
</dbReference>
<dbReference type="PANTHER" id="PTHR48111:SF67">
    <property type="entry name" value="TRANSCRIPTIONAL REGULATORY PROTEIN TCTD"/>
    <property type="match status" value="1"/>
</dbReference>
<dbReference type="RefSeq" id="WP_217637157.1">
    <property type="nucleotide sequence ID" value="NZ_FMZF01000003.1"/>
</dbReference>
<protein>
    <submittedName>
        <fullName evidence="8">Two component transcriptional regulator, winged helix family</fullName>
    </submittedName>
</protein>